<dbReference type="EMBL" id="JACHHJ010000001">
    <property type="protein sequence ID" value="MBB6448738.1"/>
    <property type="molecule type" value="Genomic_DNA"/>
</dbReference>
<organism evidence="2 3">
    <name type="scientific">Geomicrobium halophilum</name>
    <dbReference type="NCBI Taxonomy" id="549000"/>
    <lineage>
        <taxon>Bacteria</taxon>
        <taxon>Bacillati</taxon>
        <taxon>Bacillota</taxon>
        <taxon>Bacilli</taxon>
        <taxon>Bacillales</taxon>
        <taxon>Geomicrobium</taxon>
    </lineage>
</organism>
<evidence type="ECO:0000256" key="1">
    <source>
        <dbReference type="ARBA" id="ARBA00021948"/>
    </source>
</evidence>
<dbReference type="Proteomes" id="UP000568839">
    <property type="component" value="Unassembled WGS sequence"/>
</dbReference>
<keyword evidence="2" id="KW-0378">Hydrolase</keyword>
<dbReference type="InterPro" id="IPR036702">
    <property type="entry name" value="ComB-like_sf"/>
</dbReference>
<proteinExistence type="predicted"/>
<dbReference type="Gene3D" id="3.90.1560.10">
    <property type="entry name" value="ComB-like"/>
    <property type="match status" value="1"/>
</dbReference>
<evidence type="ECO:0000313" key="2">
    <source>
        <dbReference type="EMBL" id="MBB6448738.1"/>
    </source>
</evidence>
<evidence type="ECO:0000313" key="3">
    <source>
        <dbReference type="Proteomes" id="UP000568839"/>
    </source>
</evidence>
<sequence>MKASHPDTLLIGEYLGYEIDGFFKPNSVKFLNANVSEKPIIFFTTNGTVALNDVQSSPFVVPVSPFTIKSTLDVFQKKILTTR</sequence>
<gene>
    <name evidence="2" type="ORF">HNR44_000687</name>
</gene>
<dbReference type="AlphaFoldDB" id="A0A841Q0A0"/>
<dbReference type="InterPro" id="IPR005238">
    <property type="entry name" value="ComB-like"/>
</dbReference>
<comment type="caution">
    <text evidence="2">The sequence shown here is derived from an EMBL/GenBank/DDBJ whole genome shotgun (WGS) entry which is preliminary data.</text>
</comment>
<dbReference type="GO" id="GO:0000287">
    <property type="term" value="F:magnesium ion binding"/>
    <property type="evidence" value="ECO:0007669"/>
    <property type="project" value="InterPro"/>
</dbReference>
<dbReference type="SUPFAM" id="SSF142823">
    <property type="entry name" value="ComB-like"/>
    <property type="match status" value="1"/>
</dbReference>
<reference evidence="2 3" key="1">
    <citation type="submission" date="2020-08" db="EMBL/GenBank/DDBJ databases">
        <title>Genomic Encyclopedia of Type Strains, Phase IV (KMG-IV): sequencing the most valuable type-strain genomes for metagenomic binning, comparative biology and taxonomic classification.</title>
        <authorList>
            <person name="Goeker M."/>
        </authorList>
    </citation>
    <scope>NUCLEOTIDE SEQUENCE [LARGE SCALE GENOMIC DNA]</scope>
    <source>
        <strain evidence="2 3">DSM 21769</strain>
    </source>
</reference>
<keyword evidence="3" id="KW-1185">Reference proteome</keyword>
<dbReference type="GO" id="GO:0050532">
    <property type="term" value="F:2-phosphosulfolactate phosphatase activity"/>
    <property type="evidence" value="ECO:0007669"/>
    <property type="project" value="InterPro"/>
</dbReference>
<name>A0A841Q0A0_9BACL</name>
<accession>A0A841Q0A0</accession>
<protein>
    <recommendedName>
        <fullName evidence="1">Probable 2-phosphosulfolactate phosphatase</fullName>
    </recommendedName>
</protein>
<dbReference type="Pfam" id="PF04029">
    <property type="entry name" value="2-ph_phosp"/>
    <property type="match status" value="1"/>
</dbReference>